<keyword evidence="3" id="KW-1185">Reference proteome</keyword>
<dbReference type="Proteomes" id="UP001152888">
    <property type="component" value="Unassembled WGS sequence"/>
</dbReference>
<keyword evidence="1" id="KW-0732">Signal</keyword>
<proteinExistence type="predicted"/>
<organism evidence="2 3">
    <name type="scientific">Acanthoscelides obtectus</name>
    <name type="common">Bean weevil</name>
    <name type="synonym">Bruchus obtectus</name>
    <dbReference type="NCBI Taxonomy" id="200917"/>
    <lineage>
        <taxon>Eukaryota</taxon>
        <taxon>Metazoa</taxon>
        <taxon>Ecdysozoa</taxon>
        <taxon>Arthropoda</taxon>
        <taxon>Hexapoda</taxon>
        <taxon>Insecta</taxon>
        <taxon>Pterygota</taxon>
        <taxon>Neoptera</taxon>
        <taxon>Endopterygota</taxon>
        <taxon>Coleoptera</taxon>
        <taxon>Polyphaga</taxon>
        <taxon>Cucujiformia</taxon>
        <taxon>Chrysomeloidea</taxon>
        <taxon>Chrysomelidae</taxon>
        <taxon>Bruchinae</taxon>
        <taxon>Bruchini</taxon>
        <taxon>Acanthoscelides</taxon>
    </lineage>
</organism>
<evidence type="ECO:0000256" key="1">
    <source>
        <dbReference type="SAM" id="SignalP"/>
    </source>
</evidence>
<dbReference type="AlphaFoldDB" id="A0A9P0JJV6"/>
<protein>
    <submittedName>
        <fullName evidence="2">Uncharacterized protein</fullName>
    </submittedName>
</protein>
<accession>A0A9P0JJV6</accession>
<name>A0A9P0JJV6_ACAOB</name>
<dbReference type="EMBL" id="CAKOFQ010006655">
    <property type="protein sequence ID" value="CAH1954527.1"/>
    <property type="molecule type" value="Genomic_DNA"/>
</dbReference>
<feature type="chain" id="PRO_5040318447" evidence="1">
    <location>
        <begin position="18"/>
        <end position="233"/>
    </location>
</feature>
<gene>
    <name evidence="2" type="ORF">ACAOBT_LOCUS595</name>
</gene>
<reference evidence="2" key="1">
    <citation type="submission" date="2022-03" db="EMBL/GenBank/DDBJ databases">
        <authorList>
            <person name="Sayadi A."/>
        </authorList>
    </citation>
    <scope>NUCLEOTIDE SEQUENCE</scope>
</reference>
<dbReference type="OrthoDB" id="6735314at2759"/>
<comment type="caution">
    <text evidence="2">The sequence shown here is derived from an EMBL/GenBank/DDBJ whole genome shotgun (WGS) entry which is preliminary data.</text>
</comment>
<sequence>MNYSAFFVVFVIGAAVAEPIEWRQIGEKVKNTAKKVVPYVRSTCGRINQAIDTFYGAPMPYYPQYNTNNNPVATNAGPGQDVPDSRTIAGNPYNNNLNPYNKDYNPNLAGSPYNTNYNPYNMQPNSIPESGGNFYNTNFNPYNMQPSTERTTSVPALEDNPENNIEGISLGAGSEFEDDSRITFDSDVMRRRTSTEQPSVNDVDKDGMYSDLMKIFKKYNIDIRRMADKTKTD</sequence>
<evidence type="ECO:0000313" key="3">
    <source>
        <dbReference type="Proteomes" id="UP001152888"/>
    </source>
</evidence>
<feature type="signal peptide" evidence="1">
    <location>
        <begin position="1"/>
        <end position="17"/>
    </location>
</feature>
<evidence type="ECO:0000313" key="2">
    <source>
        <dbReference type="EMBL" id="CAH1954527.1"/>
    </source>
</evidence>